<accession>A0AA35X015</accession>
<keyword evidence="5" id="KW-1185">Reference proteome</keyword>
<dbReference type="Pfam" id="PF01521">
    <property type="entry name" value="Fe-S_biosyn"/>
    <property type="match status" value="1"/>
</dbReference>
<dbReference type="SUPFAM" id="SSF89360">
    <property type="entry name" value="HesB-like domain"/>
    <property type="match status" value="1"/>
</dbReference>
<evidence type="ECO:0000313" key="5">
    <source>
        <dbReference type="Proteomes" id="UP001174909"/>
    </source>
</evidence>
<gene>
    <name evidence="4" type="ORF">GBAR_LOCUS21773</name>
</gene>
<dbReference type="InterPro" id="IPR000361">
    <property type="entry name" value="ATAP_core_dom"/>
</dbReference>
<evidence type="ECO:0000256" key="1">
    <source>
        <dbReference type="ARBA" id="ARBA00006718"/>
    </source>
</evidence>
<dbReference type="InterPro" id="IPR016092">
    <property type="entry name" value="ATAP"/>
</dbReference>
<evidence type="ECO:0000259" key="3">
    <source>
        <dbReference type="Pfam" id="PF01521"/>
    </source>
</evidence>
<evidence type="ECO:0000313" key="4">
    <source>
        <dbReference type="EMBL" id="CAI8039174.1"/>
    </source>
</evidence>
<proteinExistence type="inferred from homology"/>
<dbReference type="Proteomes" id="UP001174909">
    <property type="component" value="Unassembled WGS sequence"/>
</dbReference>
<dbReference type="PANTHER" id="PTHR10072">
    <property type="entry name" value="IRON-SULFUR CLUSTER ASSEMBLY PROTEIN"/>
    <property type="match status" value="1"/>
</dbReference>
<feature type="domain" description="Core" evidence="3">
    <location>
        <begin position="2"/>
        <end position="66"/>
    </location>
</feature>
<dbReference type="GO" id="GO:0051537">
    <property type="term" value="F:2 iron, 2 sulfur cluster binding"/>
    <property type="evidence" value="ECO:0007669"/>
    <property type="project" value="TreeGrafter"/>
</dbReference>
<dbReference type="GO" id="GO:0005737">
    <property type="term" value="C:cytoplasm"/>
    <property type="evidence" value="ECO:0007669"/>
    <property type="project" value="TreeGrafter"/>
</dbReference>
<dbReference type="Gene3D" id="2.60.300.12">
    <property type="entry name" value="HesB-like domain"/>
    <property type="match status" value="1"/>
</dbReference>
<dbReference type="GO" id="GO:0016226">
    <property type="term" value="P:iron-sulfur cluster assembly"/>
    <property type="evidence" value="ECO:0007669"/>
    <property type="project" value="InterPro"/>
</dbReference>
<dbReference type="NCBIfam" id="TIGR00049">
    <property type="entry name" value="iron-sulfur cluster assembly accessory protein"/>
    <property type="match status" value="1"/>
</dbReference>
<dbReference type="EMBL" id="CASHTH010003026">
    <property type="protein sequence ID" value="CAI8039174.1"/>
    <property type="molecule type" value="Genomic_DNA"/>
</dbReference>
<evidence type="ECO:0000256" key="2">
    <source>
        <dbReference type="ARBA" id="ARBA00039743"/>
    </source>
</evidence>
<name>A0AA35X015_GEOBA</name>
<sequence>MSYIFKWEQAPKPTDNVFESPDGTRIFVDRKSYTYLDGTVLDCDSEMLGQSLIFRNPNAKSACGCGLSFQV</sequence>
<reference evidence="4" key="1">
    <citation type="submission" date="2023-03" db="EMBL/GenBank/DDBJ databases">
        <authorList>
            <person name="Steffen K."/>
            <person name="Cardenas P."/>
        </authorList>
    </citation>
    <scope>NUCLEOTIDE SEQUENCE</scope>
</reference>
<dbReference type="InterPro" id="IPR050322">
    <property type="entry name" value="Fe-S_cluster_asmbl/transfer"/>
</dbReference>
<dbReference type="PANTHER" id="PTHR10072:SF41">
    <property type="entry name" value="IRON-SULFUR CLUSTER ASSEMBLY 1 HOMOLOG, MITOCHONDRIAL"/>
    <property type="match status" value="1"/>
</dbReference>
<dbReference type="AlphaFoldDB" id="A0AA35X015"/>
<organism evidence="4 5">
    <name type="scientific">Geodia barretti</name>
    <name type="common">Barrett's horny sponge</name>
    <dbReference type="NCBI Taxonomy" id="519541"/>
    <lineage>
        <taxon>Eukaryota</taxon>
        <taxon>Metazoa</taxon>
        <taxon>Porifera</taxon>
        <taxon>Demospongiae</taxon>
        <taxon>Heteroscleromorpha</taxon>
        <taxon>Tetractinellida</taxon>
        <taxon>Astrophorina</taxon>
        <taxon>Geodiidae</taxon>
        <taxon>Geodia</taxon>
    </lineage>
</organism>
<protein>
    <recommendedName>
        <fullName evidence="2">Iron-sulfur cluster assembly 1 homolog, mitochondrial</fullName>
    </recommendedName>
</protein>
<comment type="similarity">
    <text evidence="1">Belongs to the HesB/IscA family.</text>
</comment>
<comment type="caution">
    <text evidence="4">The sequence shown here is derived from an EMBL/GenBank/DDBJ whole genome shotgun (WGS) entry which is preliminary data.</text>
</comment>
<dbReference type="InterPro" id="IPR035903">
    <property type="entry name" value="HesB-like_dom_sf"/>
</dbReference>